<dbReference type="PROSITE" id="PS51253">
    <property type="entry name" value="HTH_CENPB"/>
    <property type="match status" value="1"/>
</dbReference>
<dbReference type="InterPro" id="IPR004875">
    <property type="entry name" value="DDE_SF_endonuclease_dom"/>
</dbReference>
<dbReference type="InterPro" id="IPR036397">
    <property type="entry name" value="RNaseH_sf"/>
</dbReference>
<dbReference type="AlphaFoldDB" id="A0A9W8MYA9"/>
<feature type="compositionally biased region" description="Acidic residues" evidence="2">
    <location>
        <begin position="467"/>
        <end position="505"/>
    </location>
</feature>
<gene>
    <name evidence="4" type="ORF">NLJ89_g3896</name>
</gene>
<sequence>MPKAKVHRTKPGRVDYNDIDVICRIKEACDAVKKNEMKLASAAEKYNIPYAHEAEKLLDEAQEKVLVEWIIFLGFCGRSVSRSTLRPKCIERCGKLPGKTWIWRFMKQHPEIRLRKGCGLDSKRANAFNYTVVNDHFEKLRKVIKDHDIPWENVYNMDEKGIQLGGGRKGDGQKYFYSREDRACYTIRSADLELVTVIESCCADGTTFLPGFVFAGKSVEDENIDVDDDICVATSENGWTSDLLCTQWFEKCFIPQAQARNKTGRCILLIFDGHGSHITDRMIELAVEHKIELFCLPPHTMHKLQPLDVGVFGPLQKAWARRCGEYLGRTGEGMKRKNVIQEYMVARETAFTEEIIKKSWKKSGIHDSDDSVHGMKAFTEADFAPSINTSTHAAVPDTFPDVLPSSDNDPPVDALEEAEEETEEETLGDSDSGSDDSSDGGDYSEFVRVWRLGDTDAMGENEPLGAESDEDQDRELEALDSEEEMGSEEETESEDEDSKMEEDQEDAHHNQQSPLGKEGRKEGRKEVY</sequence>
<evidence type="ECO:0000256" key="2">
    <source>
        <dbReference type="SAM" id="MobiDB-lite"/>
    </source>
</evidence>
<dbReference type="Proteomes" id="UP001148786">
    <property type="component" value="Unassembled WGS sequence"/>
</dbReference>
<comment type="caution">
    <text evidence="4">The sequence shown here is derived from an EMBL/GenBank/DDBJ whole genome shotgun (WGS) entry which is preliminary data.</text>
</comment>
<feature type="region of interest" description="Disordered" evidence="2">
    <location>
        <begin position="391"/>
        <end position="528"/>
    </location>
</feature>
<dbReference type="EMBL" id="JANKHO010000304">
    <property type="protein sequence ID" value="KAJ3511796.1"/>
    <property type="molecule type" value="Genomic_DNA"/>
</dbReference>
<keyword evidence="1" id="KW-0238">DNA-binding</keyword>
<feature type="domain" description="HTH CENPB-type" evidence="3">
    <location>
        <begin position="50"/>
        <end position="115"/>
    </location>
</feature>
<dbReference type="InterPro" id="IPR050863">
    <property type="entry name" value="CenT-Element_Derived"/>
</dbReference>
<proteinExistence type="predicted"/>
<dbReference type="GO" id="GO:0005634">
    <property type="term" value="C:nucleus"/>
    <property type="evidence" value="ECO:0007669"/>
    <property type="project" value="TreeGrafter"/>
</dbReference>
<protein>
    <recommendedName>
        <fullName evidence="3">HTH CENPB-type domain-containing protein</fullName>
    </recommendedName>
</protein>
<organism evidence="4 5">
    <name type="scientific">Agrocybe chaxingu</name>
    <dbReference type="NCBI Taxonomy" id="84603"/>
    <lineage>
        <taxon>Eukaryota</taxon>
        <taxon>Fungi</taxon>
        <taxon>Dikarya</taxon>
        <taxon>Basidiomycota</taxon>
        <taxon>Agaricomycotina</taxon>
        <taxon>Agaricomycetes</taxon>
        <taxon>Agaricomycetidae</taxon>
        <taxon>Agaricales</taxon>
        <taxon>Agaricineae</taxon>
        <taxon>Strophariaceae</taxon>
        <taxon>Agrocybe</taxon>
    </lineage>
</organism>
<evidence type="ECO:0000256" key="1">
    <source>
        <dbReference type="ARBA" id="ARBA00023125"/>
    </source>
</evidence>
<dbReference type="PANTHER" id="PTHR19303:SF74">
    <property type="entry name" value="POGO TRANSPOSABLE ELEMENT WITH KRAB DOMAIN"/>
    <property type="match status" value="1"/>
</dbReference>
<evidence type="ECO:0000259" key="3">
    <source>
        <dbReference type="PROSITE" id="PS51253"/>
    </source>
</evidence>
<feature type="compositionally biased region" description="Acidic residues" evidence="2">
    <location>
        <begin position="414"/>
        <end position="439"/>
    </location>
</feature>
<dbReference type="GO" id="GO:0003677">
    <property type="term" value="F:DNA binding"/>
    <property type="evidence" value="ECO:0007669"/>
    <property type="project" value="UniProtKB-KW"/>
</dbReference>
<accession>A0A9W8MYA9</accession>
<dbReference type="Gene3D" id="3.30.420.10">
    <property type="entry name" value="Ribonuclease H-like superfamily/Ribonuclease H"/>
    <property type="match status" value="1"/>
</dbReference>
<dbReference type="Pfam" id="PF03184">
    <property type="entry name" value="DDE_1"/>
    <property type="match status" value="1"/>
</dbReference>
<evidence type="ECO:0000313" key="4">
    <source>
        <dbReference type="EMBL" id="KAJ3511796.1"/>
    </source>
</evidence>
<evidence type="ECO:0000313" key="5">
    <source>
        <dbReference type="Proteomes" id="UP001148786"/>
    </source>
</evidence>
<feature type="compositionally biased region" description="Basic and acidic residues" evidence="2">
    <location>
        <begin position="517"/>
        <end position="528"/>
    </location>
</feature>
<dbReference type="OrthoDB" id="3265672at2759"/>
<name>A0A9W8MYA9_9AGAR</name>
<keyword evidence="5" id="KW-1185">Reference proteome</keyword>
<dbReference type="InterPro" id="IPR006600">
    <property type="entry name" value="HTH_CenpB_DNA-bd_dom"/>
</dbReference>
<reference evidence="4" key="1">
    <citation type="submission" date="2022-07" db="EMBL/GenBank/DDBJ databases">
        <title>Genome Sequence of Agrocybe chaxingu.</title>
        <authorList>
            <person name="Buettner E."/>
        </authorList>
    </citation>
    <scope>NUCLEOTIDE SEQUENCE</scope>
    <source>
        <strain evidence="4">MP-N11</strain>
    </source>
</reference>
<dbReference type="PANTHER" id="PTHR19303">
    <property type="entry name" value="TRANSPOSON"/>
    <property type="match status" value="1"/>
</dbReference>